<gene>
    <name evidence="1" type="ORF">MNBD_BACTEROID01-153</name>
</gene>
<sequence>MLFFIGFAPVVVQSQAVSDQLNTIPQNQLRLGGHIGEKTDLIINKRVRAQDYDYLVEPFRHKNETRLWQIIKALVCPDWFF</sequence>
<protein>
    <submittedName>
        <fullName evidence="1">Uncharacterized protein</fullName>
    </submittedName>
</protein>
<reference evidence="1" key="1">
    <citation type="submission" date="2018-06" db="EMBL/GenBank/DDBJ databases">
        <authorList>
            <person name="Zhirakovskaya E."/>
        </authorList>
    </citation>
    <scope>NUCLEOTIDE SEQUENCE</scope>
</reference>
<name>A0A3B0TVE5_9ZZZZ</name>
<organism evidence="1">
    <name type="scientific">hydrothermal vent metagenome</name>
    <dbReference type="NCBI Taxonomy" id="652676"/>
    <lineage>
        <taxon>unclassified sequences</taxon>
        <taxon>metagenomes</taxon>
        <taxon>ecological metagenomes</taxon>
    </lineage>
</organism>
<dbReference type="AlphaFoldDB" id="A0A3B0TVE5"/>
<evidence type="ECO:0000313" key="1">
    <source>
        <dbReference type="EMBL" id="VAW22555.1"/>
    </source>
</evidence>
<proteinExistence type="predicted"/>
<accession>A0A3B0TVE5</accession>
<dbReference type="EMBL" id="UOEP01000174">
    <property type="protein sequence ID" value="VAW22555.1"/>
    <property type="molecule type" value="Genomic_DNA"/>
</dbReference>